<dbReference type="PATRIC" id="fig|1581420.6.peg.987"/>
<accession>A0A0G9MYC8</accession>
<keyword evidence="1" id="KW-0812">Transmembrane</keyword>
<dbReference type="InterPro" id="IPR007047">
    <property type="entry name" value="Flp_Fap"/>
</dbReference>
<organism evidence="2 3">
    <name type="scientific">Aurantiacibacter luteus</name>
    <dbReference type="NCBI Taxonomy" id="1581420"/>
    <lineage>
        <taxon>Bacteria</taxon>
        <taxon>Pseudomonadati</taxon>
        <taxon>Pseudomonadota</taxon>
        <taxon>Alphaproteobacteria</taxon>
        <taxon>Sphingomonadales</taxon>
        <taxon>Erythrobacteraceae</taxon>
        <taxon>Aurantiacibacter</taxon>
    </lineage>
</organism>
<proteinExistence type="predicted"/>
<gene>
    <name evidence="2" type="ORF">AAW00_04900</name>
</gene>
<keyword evidence="3" id="KW-1185">Reference proteome</keyword>
<dbReference type="STRING" id="1581420.AAW00_04900"/>
<dbReference type="OrthoDB" id="5325135at2"/>
<dbReference type="AlphaFoldDB" id="A0A0G9MYC8"/>
<keyword evidence="1" id="KW-1133">Transmembrane helix</keyword>
<dbReference type="RefSeq" id="WP_047003137.1">
    <property type="nucleotide sequence ID" value="NZ_LBHB01000001.1"/>
</dbReference>
<evidence type="ECO:0000313" key="2">
    <source>
        <dbReference type="EMBL" id="KLE35731.1"/>
    </source>
</evidence>
<evidence type="ECO:0000256" key="1">
    <source>
        <dbReference type="SAM" id="Phobius"/>
    </source>
</evidence>
<reference evidence="2 3" key="1">
    <citation type="submission" date="2015-04" db="EMBL/GenBank/DDBJ databases">
        <title>The draft genome sequence of Erythrobacter luteus KA37.</title>
        <authorList>
            <person name="Zhuang L."/>
            <person name="Liu Y."/>
            <person name="Shao Z."/>
        </authorList>
    </citation>
    <scope>NUCLEOTIDE SEQUENCE [LARGE SCALE GENOMIC DNA]</scope>
    <source>
        <strain evidence="2 3">KA37</strain>
    </source>
</reference>
<dbReference type="Pfam" id="PF04964">
    <property type="entry name" value="Flp_Fap"/>
    <property type="match status" value="1"/>
</dbReference>
<evidence type="ECO:0000313" key="3">
    <source>
        <dbReference type="Proteomes" id="UP000053464"/>
    </source>
</evidence>
<feature type="transmembrane region" description="Helical" evidence="1">
    <location>
        <begin position="20"/>
        <end position="38"/>
    </location>
</feature>
<comment type="caution">
    <text evidence="2">The sequence shown here is derived from an EMBL/GenBank/DDBJ whole genome shotgun (WGS) entry which is preliminary data.</text>
</comment>
<protein>
    <recommendedName>
        <fullName evidence="4">Pilus assembly protein</fullName>
    </recommendedName>
</protein>
<keyword evidence="1" id="KW-0472">Membrane</keyword>
<evidence type="ECO:0008006" key="4">
    <source>
        <dbReference type="Google" id="ProtNLM"/>
    </source>
</evidence>
<dbReference type="EMBL" id="LBHB01000001">
    <property type="protein sequence ID" value="KLE35731.1"/>
    <property type="molecule type" value="Genomic_DNA"/>
</dbReference>
<dbReference type="Proteomes" id="UP000053464">
    <property type="component" value="Unassembled WGS sequence"/>
</dbReference>
<sequence>MKSIAIRIAADQRGATSIEYGLLAMQIGIALLGTMMTMGNSVESHYETVGTQYHDAANVPRN</sequence>
<name>A0A0G9MYC8_9SPHN</name>